<dbReference type="GO" id="GO:0051131">
    <property type="term" value="P:chaperone-mediated protein complex assembly"/>
    <property type="evidence" value="ECO:0007669"/>
    <property type="project" value="InterPro"/>
</dbReference>
<dbReference type="GO" id="GO:0042128">
    <property type="term" value="P:nitrate assimilation"/>
    <property type="evidence" value="ECO:0007669"/>
    <property type="project" value="UniProtKB-KW"/>
</dbReference>
<evidence type="ECO:0000313" key="5">
    <source>
        <dbReference type="Proteomes" id="UP000659061"/>
    </source>
</evidence>
<dbReference type="PANTHER" id="PTHR43680">
    <property type="entry name" value="NITRATE REDUCTASE MOLYBDENUM COFACTOR ASSEMBLY CHAPERONE"/>
    <property type="match status" value="1"/>
</dbReference>
<evidence type="ECO:0000256" key="1">
    <source>
        <dbReference type="ARBA" id="ARBA00023063"/>
    </source>
</evidence>
<dbReference type="GO" id="GO:0016530">
    <property type="term" value="F:metallochaperone activity"/>
    <property type="evidence" value="ECO:0007669"/>
    <property type="project" value="TreeGrafter"/>
</dbReference>
<dbReference type="PANTHER" id="PTHR43680:SF2">
    <property type="entry name" value="NITRATE REDUCTASE MOLYBDENUM COFACTOR ASSEMBLY CHAPERONE NARJ"/>
    <property type="match status" value="1"/>
</dbReference>
<evidence type="ECO:0000313" key="2">
    <source>
        <dbReference type="EMBL" id="MBD1268903.1"/>
    </source>
</evidence>
<accession>A0A8I0FT72</accession>
<gene>
    <name evidence="2" type="primary">narJ</name>
    <name evidence="3" type="ORF">BJ975_000565</name>
    <name evidence="2" type="ORF">IDH50_01530</name>
</gene>
<reference evidence="3 4" key="1">
    <citation type="submission" date="2020-07" db="EMBL/GenBank/DDBJ databases">
        <title>Sequencing the genomes of 1000 actinobacteria strains.</title>
        <authorList>
            <person name="Klenk H.-P."/>
        </authorList>
    </citation>
    <scope>NUCLEOTIDE SEQUENCE [LARGE SCALE GENOMIC DNA]</scope>
    <source>
        <strain evidence="3 4">DSM 19087</strain>
    </source>
</reference>
<evidence type="ECO:0000313" key="3">
    <source>
        <dbReference type="EMBL" id="NYI37190.1"/>
    </source>
</evidence>
<dbReference type="GO" id="GO:0051082">
    <property type="term" value="F:unfolded protein binding"/>
    <property type="evidence" value="ECO:0007669"/>
    <property type="project" value="InterPro"/>
</dbReference>
<comment type="caution">
    <text evidence="2">The sequence shown here is derived from an EMBL/GenBank/DDBJ whole genome shotgun (WGS) entry which is preliminary data.</text>
</comment>
<dbReference type="Gene3D" id="1.10.3480.10">
    <property type="entry name" value="TorD-like"/>
    <property type="match status" value="1"/>
</dbReference>
<keyword evidence="4" id="KW-1185">Reference proteome</keyword>
<dbReference type="SUPFAM" id="SSF89155">
    <property type="entry name" value="TorD-like"/>
    <property type="match status" value="1"/>
</dbReference>
<evidence type="ECO:0000313" key="4">
    <source>
        <dbReference type="Proteomes" id="UP000587211"/>
    </source>
</evidence>
<reference evidence="2" key="2">
    <citation type="submission" date="2020-09" db="EMBL/GenBank/DDBJ databases">
        <title>Novel species in genus Aeromicrobium.</title>
        <authorList>
            <person name="Zhang G."/>
        </authorList>
    </citation>
    <scope>NUCLEOTIDE SEQUENCE</scope>
    <source>
        <strain evidence="2">SSW1-57</strain>
    </source>
</reference>
<dbReference type="NCBIfam" id="TIGR00684">
    <property type="entry name" value="narJ"/>
    <property type="match status" value="1"/>
</dbReference>
<dbReference type="InterPro" id="IPR036411">
    <property type="entry name" value="TorD-like_sf"/>
</dbReference>
<dbReference type="Proteomes" id="UP000659061">
    <property type="component" value="Unassembled WGS sequence"/>
</dbReference>
<dbReference type="Proteomes" id="UP000587211">
    <property type="component" value="Unassembled WGS sequence"/>
</dbReference>
<dbReference type="EMBL" id="JACWMT010000001">
    <property type="protein sequence ID" value="MBD1268903.1"/>
    <property type="molecule type" value="Genomic_DNA"/>
</dbReference>
<dbReference type="RefSeq" id="WP_179423460.1">
    <property type="nucleotide sequence ID" value="NZ_BAAAMP010000002.1"/>
</dbReference>
<name>A0A8I0FT72_9ACTN</name>
<keyword evidence="1" id="KW-0534">Nitrate assimilation</keyword>
<dbReference type="InterPro" id="IPR003765">
    <property type="entry name" value="NO3_reductase_chaperone_NarJ"/>
</dbReference>
<dbReference type="AlphaFoldDB" id="A0A8I0FT72"/>
<protein>
    <submittedName>
        <fullName evidence="3">Nitrate reductase delta subunit</fullName>
    </submittedName>
    <submittedName>
        <fullName evidence="2">Nitrate reductase molybdenum cofactor assembly chaperone</fullName>
    </submittedName>
</protein>
<proteinExistence type="predicted"/>
<sequence length="209" mass="23269">MSTQVVHQVASWVLSYPHDDVIEALPQLTAALREQRPTRAVRELLEVIERLAATDPEELRHLYVDTFDLTRRHALHLSYWTEGDTRRRGEVLAAFKQVYRDSGQVVRLGGELPDHLPVVLEFAAVVDPEAGAALLQRYRASLELLRIELEDDASPWAGAVRAVCATLPGESPRTRTEAMALAGPVQPTETVGLEPFDPRLLPLAEGARR</sequence>
<organism evidence="2 5">
    <name type="scientific">Aeromicrobium tamlense</name>
    <dbReference type="NCBI Taxonomy" id="375541"/>
    <lineage>
        <taxon>Bacteria</taxon>
        <taxon>Bacillati</taxon>
        <taxon>Actinomycetota</taxon>
        <taxon>Actinomycetes</taxon>
        <taxon>Propionibacteriales</taxon>
        <taxon>Nocardioidaceae</taxon>
        <taxon>Aeromicrobium</taxon>
    </lineage>
</organism>
<dbReference type="EMBL" id="JACBZN010000001">
    <property type="protein sequence ID" value="NYI37190.1"/>
    <property type="molecule type" value="Genomic_DNA"/>
</dbReference>
<dbReference type="InterPro" id="IPR020945">
    <property type="entry name" value="DMSO/NO3_reduct_chaperone"/>
</dbReference>
<dbReference type="Pfam" id="PF02613">
    <property type="entry name" value="Nitrate_red_del"/>
    <property type="match status" value="1"/>
</dbReference>